<dbReference type="InterPro" id="IPR003851">
    <property type="entry name" value="Znf_Dof"/>
</dbReference>
<comment type="function">
    <text evidence="9">Transcription factor that binds specifically to a 5'-AA[AG]G-3' consensus core sequence.</text>
</comment>
<keyword evidence="1 9" id="KW-0479">Metal-binding</keyword>
<protein>
    <recommendedName>
        <fullName evidence="9">Dof zinc finger protein</fullName>
    </recommendedName>
</protein>
<comment type="subcellular location">
    <subcellularLocation>
        <location evidence="8 9">Nucleus</location>
    </subcellularLocation>
</comment>
<keyword evidence="4 9" id="KW-0805">Transcription regulation</keyword>
<dbReference type="GO" id="GO:0003700">
    <property type="term" value="F:DNA-binding transcription factor activity"/>
    <property type="evidence" value="ECO:0007669"/>
    <property type="project" value="UniProtKB-UniRule"/>
</dbReference>
<accession>A0A142IXE0</accession>
<evidence type="ECO:0000259" key="11">
    <source>
        <dbReference type="PROSITE" id="PS50884"/>
    </source>
</evidence>
<dbReference type="Pfam" id="PF02701">
    <property type="entry name" value="Zn_ribbon_Dof"/>
    <property type="match status" value="1"/>
</dbReference>
<dbReference type="AlphaFoldDB" id="A0A142IXE0"/>
<dbReference type="GO" id="GO:0008270">
    <property type="term" value="F:zinc ion binding"/>
    <property type="evidence" value="ECO:0007669"/>
    <property type="project" value="UniProtKB-KW"/>
</dbReference>
<dbReference type="InterPro" id="IPR045174">
    <property type="entry name" value="Dof"/>
</dbReference>
<dbReference type="PANTHER" id="PTHR31992">
    <property type="entry name" value="DOF ZINC FINGER PROTEIN DOF1.4-RELATED"/>
    <property type="match status" value="1"/>
</dbReference>
<proteinExistence type="evidence at transcript level"/>
<evidence type="ECO:0000256" key="1">
    <source>
        <dbReference type="ARBA" id="ARBA00022723"/>
    </source>
</evidence>
<evidence type="ECO:0000256" key="9">
    <source>
        <dbReference type="RuleBase" id="RU369094"/>
    </source>
</evidence>
<feature type="domain" description="Dof-type" evidence="11">
    <location>
        <begin position="35"/>
        <end position="89"/>
    </location>
</feature>
<keyword evidence="5 8" id="KW-0238">DNA-binding</keyword>
<organism evidence="12">
    <name type="scientific">Chrysanthemum morifolium</name>
    <name type="common">Florist's daisy</name>
    <name type="synonym">Dendranthema grandiflorum</name>
    <dbReference type="NCBI Taxonomy" id="41568"/>
    <lineage>
        <taxon>Eukaryota</taxon>
        <taxon>Viridiplantae</taxon>
        <taxon>Streptophyta</taxon>
        <taxon>Embryophyta</taxon>
        <taxon>Tracheophyta</taxon>
        <taxon>Spermatophyta</taxon>
        <taxon>Magnoliopsida</taxon>
        <taxon>eudicotyledons</taxon>
        <taxon>Gunneridae</taxon>
        <taxon>Pentapetalae</taxon>
        <taxon>asterids</taxon>
        <taxon>campanulids</taxon>
        <taxon>Asterales</taxon>
        <taxon>Asteraceae</taxon>
        <taxon>Asteroideae</taxon>
        <taxon>Anthemideae</taxon>
        <taxon>Artemisiinae</taxon>
        <taxon>Chrysanthemum</taxon>
    </lineage>
</organism>
<feature type="non-terminal residue" evidence="12">
    <location>
        <position position="244"/>
    </location>
</feature>
<evidence type="ECO:0000256" key="4">
    <source>
        <dbReference type="ARBA" id="ARBA00023015"/>
    </source>
</evidence>
<evidence type="ECO:0000256" key="5">
    <source>
        <dbReference type="ARBA" id="ARBA00023125"/>
    </source>
</evidence>
<feature type="region of interest" description="Disordered" evidence="10">
    <location>
        <begin position="81"/>
        <end position="107"/>
    </location>
</feature>
<evidence type="ECO:0000256" key="8">
    <source>
        <dbReference type="PROSITE-ProRule" id="PRU00071"/>
    </source>
</evidence>
<keyword evidence="3 9" id="KW-0862">Zinc</keyword>
<sequence length="244" mass="27394">MDNSTSWSSEGIGLVKSMEEKKALVNNRVEKPKALNCPRCDSSNTKFCYYNNYNLSQPRYFCKTCRRYWTAGGTLRNVPVGGGSRKINKRSSKTTTNHRDHIMMPQPPPSLPNMLLQSPNEDQHIIPNTNIMNGNQDHLIGFFKNGNNHDYAKGMMMMNSFMPSNTMMMTMMMNNSPNGFENDHDDQDNTKVVSATTTTTTAPSTSARMFFPLDDLKPTPTSENEVQLGDSNCNAYWSGGSSAW</sequence>
<dbReference type="GO" id="GO:0003677">
    <property type="term" value="F:DNA binding"/>
    <property type="evidence" value="ECO:0007669"/>
    <property type="project" value="UniProtKB-UniRule"/>
</dbReference>
<evidence type="ECO:0000256" key="7">
    <source>
        <dbReference type="ARBA" id="ARBA00023242"/>
    </source>
</evidence>
<keyword evidence="6 9" id="KW-0804">Transcription</keyword>
<dbReference type="PROSITE" id="PS50884">
    <property type="entry name" value="ZF_DOF_2"/>
    <property type="match status" value="1"/>
</dbReference>
<dbReference type="PROSITE" id="PS01361">
    <property type="entry name" value="ZF_DOF_1"/>
    <property type="match status" value="1"/>
</dbReference>
<evidence type="ECO:0000256" key="3">
    <source>
        <dbReference type="ARBA" id="ARBA00022833"/>
    </source>
</evidence>
<keyword evidence="2 8" id="KW-0863">Zinc-finger</keyword>
<evidence type="ECO:0000256" key="10">
    <source>
        <dbReference type="SAM" id="MobiDB-lite"/>
    </source>
</evidence>
<name>A0A142IXE0_CHRMO</name>
<reference evidence="12" key="1">
    <citation type="journal article" date="2016" name="Front. Plant Sci.">
        <title>Transcriptome-Wide Identification and Expression Profiling of the DOF Transcription Factor Gene Family in Chrysanthemum morifolium.</title>
        <authorList>
            <person name="Song A."/>
            <person name="Gao T."/>
            <person name="Li P."/>
            <person name="Chen S."/>
            <person name="Guan Z."/>
            <person name="Wu D."/>
            <person name="Xin J."/>
            <person name="Fan Q."/>
            <person name="Zhao K."/>
            <person name="Chen F."/>
        </authorList>
    </citation>
    <scope>NUCLEOTIDE SEQUENCE</scope>
</reference>
<dbReference type="PANTHER" id="PTHR31992:SF281">
    <property type="entry name" value="DOF ZINC FINGER PROTEIN"/>
    <property type="match status" value="1"/>
</dbReference>
<evidence type="ECO:0000256" key="2">
    <source>
        <dbReference type="ARBA" id="ARBA00022771"/>
    </source>
</evidence>
<evidence type="ECO:0000256" key="6">
    <source>
        <dbReference type="ARBA" id="ARBA00023163"/>
    </source>
</evidence>
<keyword evidence="7 8" id="KW-0539">Nucleus</keyword>
<evidence type="ECO:0000313" key="12">
    <source>
        <dbReference type="EMBL" id="AMR68982.1"/>
    </source>
</evidence>
<dbReference type="GO" id="GO:0005634">
    <property type="term" value="C:nucleus"/>
    <property type="evidence" value="ECO:0007669"/>
    <property type="project" value="UniProtKB-SubCell"/>
</dbReference>
<dbReference type="EMBL" id="KT235681">
    <property type="protein sequence ID" value="AMR68982.1"/>
    <property type="molecule type" value="mRNA"/>
</dbReference>